<evidence type="ECO:0000313" key="2">
    <source>
        <dbReference type="EMBL" id="SMO57403.1"/>
    </source>
</evidence>
<evidence type="ECO:0000313" key="3">
    <source>
        <dbReference type="Proteomes" id="UP000319014"/>
    </source>
</evidence>
<reference evidence="2 3" key="1">
    <citation type="submission" date="2017-05" db="EMBL/GenBank/DDBJ databases">
        <authorList>
            <person name="Varghese N."/>
            <person name="Submissions S."/>
        </authorList>
    </citation>
    <scope>NUCLEOTIDE SEQUENCE [LARGE SCALE GENOMIC DNA]</scope>
    <source>
        <strain evidence="2 3">DSM 100094</strain>
    </source>
</reference>
<protein>
    <submittedName>
        <fullName evidence="2">Uncharacterized protein</fullName>
    </submittedName>
</protein>
<proteinExistence type="predicted"/>
<gene>
    <name evidence="2" type="ORF">SAMN06265221_104220</name>
</gene>
<feature type="compositionally biased region" description="Basic residues" evidence="1">
    <location>
        <begin position="38"/>
        <end position="50"/>
    </location>
</feature>
<feature type="compositionally biased region" description="Basic and acidic residues" evidence="1">
    <location>
        <begin position="236"/>
        <end position="250"/>
    </location>
</feature>
<feature type="compositionally biased region" description="Basic residues" evidence="1">
    <location>
        <begin position="213"/>
        <end position="225"/>
    </location>
</feature>
<dbReference type="AlphaFoldDB" id="A0A521CDB3"/>
<accession>A0A521CDB3</accession>
<feature type="compositionally biased region" description="Basic and acidic residues" evidence="1">
    <location>
        <begin position="1"/>
        <end position="11"/>
    </location>
</feature>
<dbReference type="Proteomes" id="UP000319014">
    <property type="component" value="Unassembled WGS sequence"/>
</dbReference>
<sequence>MSHHEDDREQTYPDAPLTDADVTSETRFGPRPVPEGHRRPHEHHDHRRIPPHGDVSPDGSRVWPRPSASARWLVWGGTALAVAGATAGAVIAARHIAQALGDDDKPRRPAQPRGFADTGARMAPPGPPPSSGKPWHDEPHGRRGPRRRPRLMDEVQDNAASLSGSVDGMMRSLTTALSGFRTVAGQAGAIMREFGDAADLVRGVMGHDDGDKPRRHRKAAHRRPSHPAPKDPTAYADRHGTHMPDLHNDPLTDDPTDERDYRRPTDPRMHRL</sequence>
<feature type="region of interest" description="Disordered" evidence="1">
    <location>
        <begin position="1"/>
        <end position="65"/>
    </location>
</feature>
<evidence type="ECO:0000256" key="1">
    <source>
        <dbReference type="SAM" id="MobiDB-lite"/>
    </source>
</evidence>
<feature type="compositionally biased region" description="Basic and acidic residues" evidence="1">
    <location>
        <begin position="258"/>
        <end position="272"/>
    </location>
</feature>
<organism evidence="2 3">
    <name type="scientific">Paracoccus laeviglucosivorans</name>
    <dbReference type="NCBI Taxonomy" id="1197861"/>
    <lineage>
        <taxon>Bacteria</taxon>
        <taxon>Pseudomonadati</taxon>
        <taxon>Pseudomonadota</taxon>
        <taxon>Alphaproteobacteria</taxon>
        <taxon>Rhodobacterales</taxon>
        <taxon>Paracoccaceae</taxon>
        <taxon>Paracoccus</taxon>
    </lineage>
</organism>
<feature type="region of interest" description="Disordered" evidence="1">
    <location>
        <begin position="205"/>
        <end position="272"/>
    </location>
</feature>
<dbReference type="RefSeq" id="WP_142662422.1">
    <property type="nucleotide sequence ID" value="NZ_FXTK01000004.1"/>
</dbReference>
<name>A0A521CDB3_9RHOB</name>
<feature type="region of interest" description="Disordered" evidence="1">
    <location>
        <begin position="101"/>
        <end position="152"/>
    </location>
</feature>
<keyword evidence="3" id="KW-1185">Reference proteome</keyword>
<dbReference type="EMBL" id="FXTK01000004">
    <property type="protein sequence ID" value="SMO57403.1"/>
    <property type="molecule type" value="Genomic_DNA"/>
</dbReference>
<dbReference type="OrthoDB" id="7772402at2"/>